<sequence length="372" mass="41437">MGTSKNTLDVRLNKEATLLNISPFFIDNERKEVNFSTNGSEGHAKLSGKIRTIHSSVHQKVLEGGYCASWVVKLLLSKGYTVHETVRDPDDEKNAHLKKLDNASTNLQLFKADLLDYGALSSAISGCQGIFHVASPAPARDVSDPEKDLLNPAVKGTLNVLKESKEAGVQRVVFVSSVAAVMMNPNWPQDKVMDENCWSDKQYCRTTENWYCLSKTMAESEAFEYAQKSGLDLVSVCPALVLGPMLQPTINASSLVLIKLLKGEQQCVPNRTRYIVDVRDLAEALLLVYKKPNASGRYVAVDHRAKVKEMVEIMGSQYPNYNYPKQFTDGEEDAVQLSSEKLQRLGWKLRPLEETLLDSVKYFEEAGLVSRS</sequence>
<reference evidence="4" key="1">
    <citation type="journal article" date="2013" name="Science">
        <title>The Amborella genome and the evolution of flowering plants.</title>
        <authorList>
            <consortium name="Amborella Genome Project"/>
        </authorList>
    </citation>
    <scope>NUCLEOTIDE SEQUENCE [LARGE SCALE GENOMIC DNA]</scope>
</reference>
<dbReference type="STRING" id="13333.W1PUM2"/>
<dbReference type="InterPro" id="IPR036291">
    <property type="entry name" value="NAD(P)-bd_dom_sf"/>
</dbReference>
<evidence type="ECO:0000259" key="2">
    <source>
        <dbReference type="Pfam" id="PF01370"/>
    </source>
</evidence>
<keyword evidence="1" id="KW-0560">Oxidoreductase</keyword>
<dbReference type="InterPro" id="IPR001509">
    <property type="entry name" value="Epimerase_deHydtase"/>
</dbReference>
<evidence type="ECO:0000313" key="4">
    <source>
        <dbReference type="Proteomes" id="UP000017836"/>
    </source>
</evidence>
<dbReference type="SUPFAM" id="SSF51735">
    <property type="entry name" value="NAD(P)-binding Rossmann-fold domains"/>
    <property type="match status" value="1"/>
</dbReference>
<dbReference type="OMA" id="TGDDWNP"/>
<accession>W1PUM2</accession>
<dbReference type="PANTHER" id="PTHR10366:SF831">
    <property type="entry name" value="NAD-DEPENDENT EPIMERASE_DEHYDRATASE DOMAIN-CONTAINING PROTEIN"/>
    <property type="match status" value="1"/>
</dbReference>
<dbReference type="FunFam" id="3.40.50.720:FF:000219">
    <property type="entry name" value="Cinnamoyl-CoA reductase 1"/>
    <property type="match status" value="1"/>
</dbReference>
<dbReference type="Pfam" id="PF01370">
    <property type="entry name" value="Epimerase"/>
    <property type="match status" value="1"/>
</dbReference>
<dbReference type="Gramene" id="ERN11534">
    <property type="protein sequence ID" value="ERN11534"/>
    <property type="gene ID" value="AMTR_s00022p00139670"/>
</dbReference>
<dbReference type="Gene3D" id="3.40.50.720">
    <property type="entry name" value="NAD(P)-binding Rossmann-like Domain"/>
    <property type="match status" value="1"/>
</dbReference>
<dbReference type="PANTHER" id="PTHR10366">
    <property type="entry name" value="NAD DEPENDENT EPIMERASE/DEHYDRATASE"/>
    <property type="match status" value="1"/>
</dbReference>
<dbReference type="eggNOG" id="KOG1502">
    <property type="taxonomic scope" value="Eukaryota"/>
</dbReference>
<name>W1PUM2_AMBTC</name>
<dbReference type="Proteomes" id="UP000017836">
    <property type="component" value="Unassembled WGS sequence"/>
</dbReference>
<evidence type="ECO:0000256" key="1">
    <source>
        <dbReference type="ARBA" id="ARBA00023002"/>
    </source>
</evidence>
<evidence type="ECO:0000313" key="3">
    <source>
        <dbReference type="EMBL" id="ERN11534.1"/>
    </source>
</evidence>
<feature type="domain" description="NAD-dependent epimerase/dehydratase" evidence="2">
    <location>
        <begin position="65"/>
        <end position="295"/>
    </location>
</feature>
<dbReference type="InterPro" id="IPR050425">
    <property type="entry name" value="NAD(P)_dehydrat-like"/>
</dbReference>
<keyword evidence="4" id="KW-1185">Reference proteome</keyword>
<dbReference type="CDD" id="cd08958">
    <property type="entry name" value="FR_SDR_e"/>
    <property type="match status" value="1"/>
</dbReference>
<protein>
    <recommendedName>
        <fullName evidence="2">NAD-dependent epimerase/dehydratase domain-containing protein</fullName>
    </recommendedName>
</protein>
<proteinExistence type="predicted"/>
<gene>
    <name evidence="3" type="ORF">AMTR_s00022p00139670</name>
</gene>
<organism evidence="3 4">
    <name type="scientific">Amborella trichopoda</name>
    <dbReference type="NCBI Taxonomy" id="13333"/>
    <lineage>
        <taxon>Eukaryota</taxon>
        <taxon>Viridiplantae</taxon>
        <taxon>Streptophyta</taxon>
        <taxon>Embryophyta</taxon>
        <taxon>Tracheophyta</taxon>
        <taxon>Spermatophyta</taxon>
        <taxon>Magnoliopsida</taxon>
        <taxon>Amborellales</taxon>
        <taxon>Amborellaceae</taxon>
        <taxon>Amborella</taxon>
    </lineage>
</organism>
<dbReference type="GO" id="GO:0016616">
    <property type="term" value="F:oxidoreductase activity, acting on the CH-OH group of donors, NAD or NADP as acceptor"/>
    <property type="evidence" value="ECO:0000318"/>
    <property type="project" value="GO_Central"/>
</dbReference>
<dbReference type="AlphaFoldDB" id="W1PUM2"/>
<dbReference type="HOGENOM" id="CLU_007383_9_0_1"/>
<dbReference type="EMBL" id="KI392687">
    <property type="protein sequence ID" value="ERN11534.1"/>
    <property type="molecule type" value="Genomic_DNA"/>
</dbReference>